<sequence>MASTTLGYEETQLIHAVFKKDYAELEMLDNQRDILQSSVCTIENPVLYLGRVNSV</sequence>
<name>A0A5N6YTN2_9EURO</name>
<evidence type="ECO:0000313" key="1">
    <source>
        <dbReference type="EMBL" id="KAE8348016.1"/>
    </source>
</evidence>
<reference evidence="2" key="1">
    <citation type="submission" date="2019-04" db="EMBL/GenBank/DDBJ databases">
        <title>Friends and foes A comparative genomics studyof 23 Aspergillus species from section Flavi.</title>
        <authorList>
            <consortium name="DOE Joint Genome Institute"/>
            <person name="Kjaerbolling I."/>
            <person name="Vesth T."/>
            <person name="Frisvad J.C."/>
            <person name="Nybo J.L."/>
            <person name="Theobald S."/>
            <person name="Kildgaard S."/>
            <person name="Isbrandt T."/>
            <person name="Kuo A."/>
            <person name="Sato A."/>
            <person name="Lyhne E.K."/>
            <person name="Kogle M.E."/>
            <person name="Wiebenga A."/>
            <person name="Kun R.S."/>
            <person name="Lubbers R.J."/>
            <person name="Makela M.R."/>
            <person name="Barry K."/>
            <person name="Chovatia M."/>
            <person name="Clum A."/>
            <person name="Daum C."/>
            <person name="Haridas S."/>
            <person name="He G."/>
            <person name="LaButti K."/>
            <person name="Lipzen A."/>
            <person name="Mondo S."/>
            <person name="Riley R."/>
            <person name="Salamov A."/>
            <person name="Simmons B.A."/>
            <person name="Magnuson J.K."/>
            <person name="Henrissat B."/>
            <person name="Mortensen U.H."/>
            <person name="Larsen T.O."/>
            <person name="Devries R.P."/>
            <person name="Grigoriev I.V."/>
            <person name="Machida M."/>
            <person name="Baker S.E."/>
            <person name="Andersen M.R."/>
        </authorList>
    </citation>
    <scope>NUCLEOTIDE SEQUENCE [LARGE SCALE GENOMIC DNA]</scope>
    <source>
        <strain evidence="2">CBS 553.77</strain>
    </source>
</reference>
<evidence type="ECO:0000313" key="2">
    <source>
        <dbReference type="Proteomes" id="UP000327118"/>
    </source>
</evidence>
<dbReference type="Proteomes" id="UP000327118">
    <property type="component" value="Unassembled WGS sequence"/>
</dbReference>
<dbReference type="EMBL" id="ML740102">
    <property type="protein sequence ID" value="KAE8348016.1"/>
    <property type="molecule type" value="Genomic_DNA"/>
</dbReference>
<organism evidence="1 2">
    <name type="scientific">Aspergillus coremiiformis</name>
    <dbReference type="NCBI Taxonomy" id="138285"/>
    <lineage>
        <taxon>Eukaryota</taxon>
        <taxon>Fungi</taxon>
        <taxon>Dikarya</taxon>
        <taxon>Ascomycota</taxon>
        <taxon>Pezizomycotina</taxon>
        <taxon>Eurotiomycetes</taxon>
        <taxon>Eurotiomycetidae</taxon>
        <taxon>Eurotiales</taxon>
        <taxon>Aspergillaceae</taxon>
        <taxon>Aspergillus</taxon>
        <taxon>Aspergillus subgen. Circumdati</taxon>
    </lineage>
</organism>
<keyword evidence="2" id="KW-1185">Reference proteome</keyword>
<accession>A0A5N6YTN2</accession>
<dbReference type="AlphaFoldDB" id="A0A5N6YTN2"/>
<gene>
    <name evidence="1" type="ORF">BDV28DRAFT_153514</name>
</gene>
<protein>
    <submittedName>
        <fullName evidence="1">Uncharacterized protein</fullName>
    </submittedName>
</protein>
<proteinExistence type="predicted"/>